<name>A0A9N8ZIP8_9GLOM</name>
<proteinExistence type="predicted"/>
<dbReference type="AlphaFoldDB" id="A0A9N8ZIP8"/>
<dbReference type="Proteomes" id="UP000789405">
    <property type="component" value="Unassembled WGS sequence"/>
</dbReference>
<reference evidence="2" key="1">
    <citation type="submission" date="2021-06" db="EMBL/GenBank/DDBJ databases">
        <authorList>
            <person name="Kallberg Y."/>
            <person name="Tangrot J."/>
            <person name="Rosling A."/>
        </authorList>
    </citation>
    <scope>NUCLEOTIDE SEQUENCE</scope>
    <source>
        <strain evidence="2">MA453B</strain>
    </source>
</reference>
<sequence length="776" mass="87446">MKSLSFFILTVVKFGIFLWSILSVRLVQSDIDNFIYTENSNITGKQPFVLGICHYEDNTNTVIIRIGRDNSTGYIRCFEQSLLLRVIQANGSVIEINYDNIEEIQYINYCYVNGNGVFDLLQNGTLNISSDFQISLLGTLDGGYAIIYANTTNNNNMASNYTLAAQFTTNAGLYAIMLGYNQTKINKTIVLNEISTPNVKIKFTALLCTINYLSVATTTAAIPVTTTPVTPFYIKVHFLSTGSVLNVETKFNIPLNNITAIRAVPFGGYALMSYSYNGQVINLNFSLYDDYNNWSNWVFPWQPIVSNLVGAFDILQNNTLLIALNETTTAWNLLLLDLPQLTYNDSGYGNLQVNSTYPLIDSNNLTLNFNYINITYQYPVLFADGILYIYQKTNQSDILRQLIRSKNCNTSECNILDNVVTLYVLNCTFNQPGGQYYIQIEDNFVMSADNKEFIPGITPNTWNFQTDNSTIQSQGSDVGVQGKLRLTINGSLYFQGLNDSKKHEFFTNLTSELVIIIPTKEGRLSSNERNQIDTSSTGSQILISLSINAAKNDGIATATIENDLNLLIQNKESTNISTSSTTKYLDKDYGFREISKNHNNKGVPQIKYGKINFVFCSHISIFTDTFHNKEKITRGLNLFLAFLILFTERDRKFIDWFAKYGKVAISVAVLSGSSIDVLLILKSYFMELDLLNAPFSDKSLKLIFWGSCSDILLADIPQFAIQISYILYSIEIEVILLFSLIASIISILFNILSKLIFIKFKEHSPYLNISQEHNMN</sequence>
<dbReference type="OrthoDB" id="2426073at2759"/>
<evidence type="ECO:0000256" key="1">
    <source>
        <dbReference type="SAM" id="Phobius"/>
    </source>
</evidence>
<feature type="transmembrane region" description="Helical" evidence="1">
    <location>
        <begin position="734"/>
        <end position="752"/>
    </location>
</feature>
<comment type="caution">
    <text evidence="2">The sequence shown here is derived from an EMBL/GenBank/DDBJ whole genome shotgun (WGS) entry which is preliminary data.</text>
</comment>
<keyword evidence="3" id="KW-1185">Reference proteome</keyword>
<keyword evidence="1" id="KW-0472">Membrane</keyword>
<gene>
    <name evidence="2" type="ORF">DERYTH_LOCUS2711</name>
</gene>
<evidence type="ECO:0000313" key="2">
    <source>
        <dbReference type="EMBL" id="CAG8497192.1"/>
    </source>
</evidence>
<protein>
    <submittedName>
        <fullName evidence="2">2083_t:CDS:1</fullName>
    </submittedName>
</protein>
<organism evidence="2 3">
    <name type="scientific">Dentiscutata erythropus</name>
    <dbReference type="NCBI Taxonomy" id="1348616"/>
    <lineage>
        <taxon>Eukaryota</taxon>
        <taxon>Fungi</taxon>
        <taxon>Fungi incertae sedis</taxon>
        <taxon>Mucoromycota</taxon>
        <taxon>Glomeromycotina</taxon>
        <taxon>Glomeromycetes</taxon>
        <taxon>Diversisporales</taxon>
        <taxon>Gigasporaceae</taxon>
        <taxon>Dentiscutata</taxon>
    </lineage>
</organism>
<accession>A0A9N8ZIP8</accession>
<keyword evidence="1" id="KW-0812">Transmembrane</keyword>
<evidence type="ECO:0000313" key="3">
    <source>
        <dbReference type="Proteomes" id="UP000789405"/>
    </source>
</evidence>
<keyword evidence="1" id="KW-1133">Transmembrane helix</keyword>
<dbReference type="EMBL" id="CAJVPY010000889">
    <property type="protein sequence ID" value="CAG8497192.1"/>
    <property type="molecule type" value="Genomic_DNA"/>
</dbReference>